<evidence type="ECO:0000256" key="3">
    <source>
        <dbReference type="ARBA" id="ARBA00023239"/>
    </source>
</evidence>
<feature type="binding site" evidence="4">
    <location>
        <begin position="97"/>
        <end position="99"/>
    </location>
    <ligand>
        <name>substrate</name>
    </ligand>
</feature>
<comment type="subunit">
    <text evidence="4">Homotetramer.</text>
</comment>
<dbReference type="EC" id="4.2.1.2" evidence="4"/>
<feature type="binding site" evidence="4">
    <location>
        <position position="179"/>
    </location>
    <ligand>
        <name>substrate</name>
    </ligand>
</feature>
<keyword evidence="4" id="KW-0816">Tricarboxylic acid cycle</keyword>
<dbReference type="GO" id="GO:0005737">
    <property type="term" value="C:cytoplasm"/>
    <property type="evidence" value="ECO:0007669"/>
    <property type="project" value="UniProtKB-SubCell"/>
</dbReference>
<comment type="miscellaneous">
    <text evidence="4">There are 2 substrate-binding sites: the catalytic A site, and the non-catalytic B site that may play a role in the transfer of substrate or product between the active site and the solvent. Alternatively, the B site may bind allosteric effectors.</text>
</comment>
<feature type="domain" description="Fumarase C C-terminal" evidence="6">
    <location>
        <begin position="400"/>
        <end position="452"/>
    </location>
</feature>
<dbReference type="AlphaFoldDB" id="A0AAW8TA75"/>
<comment type="catalytic activity">
    <reaction evidence="1">
        <text>L-aspartate = fumarate + NH4(+)</text>
        <dbReference type="Rhea" id="RHEA:16601"/>
        <dbReference type="ChEBI" id="CHEBI:28938"/>
        <dbReference type="ChEBI" id="CHEBI:29806"/>
        <dbReference type="ChEBI" id="CHEBI:29991"/>
        <dbReference type="EC" id="4.3.1.1"/>
    </reaction>
</comment>
<dbReference type="InterPro" id="IPR000362">
    <property type="entry name" value="Fumarate_lyase_fam"/>
</dbReference>
<dbReference type="GO" id="GO:0006108">
    <property type="term" value="P:malate metabolic process"/>
    <property type="evidence" value="ECO:0007669"/>
    <property type="project" value="TreeGrafter"/>
</dbReference>
<dbReference type="GO" id="GO:0004333">
    <property type="term" value="F:fumarate hydratase activity"/>
    <property type="evidence" value="ECO:0007669"/>
    <property type="project" value="UniProtKB-UniRule"/>
</dbReference>
<dbReference type="FunFam" id="1.10.40.30:FF:000002">
    <property type="entry name" value="Fumarate hydratase class II"/>
    <property type="match status" value="1"/>
</dbReference>
<dbReference type="FunFam" id="1.10.275.10:FF:000001">
    <property type="entry name" value="Fumarate hydratase, mitochondrial"/>
    <property type="match status" value="1"/>
</dbReference>
<dbReference type="PRINTS" id="PR00149">
    <property type="entry name" value="FUMRATELYASE"/>
</dbReference>
<dbReference type="Pfam" id="PF00206">
    <property type="entry name" value="Lyase_1"/>
    <property type="match status" value="1"/>
</dbReference>
<protein>
    <recommendedName>
        <fullName evidence="4">Fumarate hydratase class II</fullName>
        <shortName evidence="4">Fumarase C</shortName>
        <ecNumber evidence="4">4.2.1.2</ecNumber>
    </recommendedName>
    <alternativeName>
        <fullName evidence="4">Aerobic fumarase</fullName>
    </alternativeName>
    <alternativeName>
        <fullName evidence="4">Iron-independent fumarase</fullName>
    </alternativeName>
</protein>
<dbReference type="Gene3D" id="1.10.40.30">
    <property type="entry name" value="Fumarase/aspartase (C-terminal domain)"/>
    <property type="match status" value="1"/>
</dbReference>
<keyword evidence="4" id="KW-0963">Cytoplasm</keyword>
<comment type="caution">
    <text evidence="7">The sequence shown here is derived from an EMBL/GenBank/DDBJ whole genome shotgun (WGS) entry which is preliminary data.</text>
</comment>
<feature type="binding site" evidence="4">
    <location>
        <begin position="316"/>
        <end position="318"/>
    </location>
    <ligand>
        <name>substrate</name>
    </ligand>
</feature>
<comment type="function">
    <text evidence="4">Involved in the TCA cycle. Catalyzes the stereospecific interconversion of fumarate to L-malate.</text>
</comment>
<evidence type="ECO:0000259" key="6">
    <source>
        <dbReference type="Pfam" id="PF10415"/>
    </source>
</evidence>
<dbReference type="SUPFAM" id="SSF48557">
    <property type="entry name" value="L-aspartase-like"/>
    <property type="match status" value="1"/>
</dbReference>
<dbReference type="PANTHER" id="PTHR11444:SF1">
    <property type="entry name" value="FUMARATE HYDRATASE, MITOCHONDRIAL"/>
    <property type="match status" value="1"/>
</dbReference>
<feature type="active site" description="Proton donor/acceptor" evidence="4">
    <location>
        <position position="180"/>
    </location>
</feature>
<dbReference type="PANTHER" id="PTHR11444">
    <property type="entry name" value="ASPARTATEAMMONIA/ARGININOSUCCINATE/ADENYLOSUCCINATE LYASE"/>
    <property type="match status" value="1"/>
</dbReference>
<dbReference type="Pfam" id="PF10415">
    <property type="entry name" value="FumaraseC_C"/>
    <property type="match status" value="1"/>
</dbReference>
<feature type="binding site" evidence="4">
    <location>
        <position position="311"/>
    </location>
    <ligand>
        <name>substrate</name>
    </ligand>
</feature>
<dbReference type="InterPro" id="IPR024083">
    <property type="entry name" value="Fumarase/histidase_N"/>
</dbReference>
<proteinExistence type="inferred from homology"/>
<evidence type="ECO:0000313" key="7">
    <source>
        <dbReference type="EMBL" id="MDT2543692.1"/>
    </source>
</evidence>
<dbReference type="GO" id="GO:0008797">
    <property type="term" value="F:aspartate ammonia-lyase activity"/>
    <property type="evidence" value="ECO:0007669"/>
    <property type="project" value="UniProtKB-EC"/>
</dbReference>
<dbReference type="PROSITE" id="PS00163">
    <property type="entry name" value="FUMARATE_LYASES"/>
    <property type="match status" value="1"/>
</dbReference>
<keyword evidence="3 4" id="KW-0456">Lyase</keyword>
<comment type="pathway">
    <text evidence="4">Carbohydrate metabolism; tricarboxylic acid cycle; (S)-malate from fumarate: step 1/1.</text>
</comment>
<dbReference type="EMBL" id="JARPXL010000003">
    <property type="protein sequence ID" value="MDT2543692.1"/>
    <property type="molecule type" value="Genomic_DNA"/>
</dbReference>
<feature type="binding site" evidence="4">
    <location>
        <begin position="131"/>
        <end position="133"/>
    </location>
    <ligand>
        <name>substrate</name>
    </ligand>
</feature>
<evidence type="ECO:0000313" key="8">
    <source>
        <dbReference type="Proteomes" id="UP001254770"/>
    </source>
</evidence>
<feature type="domain" description="Fumarate lyase N-terminal" evidence="5">
    <location>
        <begin position="11"/>
        <end position="334"/>
    </location>
</feature>
<sequence length="460" mass="50281">METRTEQDSMGSIEVPKEAWWGAQTERSRQNFKIGGEKMPPELLHALVLVKKMAATANQRTRKLAAEKALAIQHAANLLLKGEHWDEFPLVVWQTGSGTQSNMNANEVIAHLASQKDLAIHPNDDVNMSQSSNDVFPTALHIAGTFAIEKNLLPAIHEMIAILEELEEKNKHVIKIGRTHLQDATPVTFAQEISGWRAALEHNENMLINSLAELRQLAIGGTAVGTGLNASKAYEEAFIEALKEETGIHFISESNKFHALANRDAVVFVSGALKALAANCMKMANDIRWLASGPRSGLGEITLPANEPGSSIMPGKVNPTQCEALAMVAVQVIGNDTTIGVAASQGNFELNVYLPLIAFDLLQSVRLLTDALHSFSENCLKGLVVNEERMAELLERSLMLVTALNTHIGYDKGAEIAKKAFNEGTTLKESALALGYVSEEEYEAWVRPEKMIGENDIDYL</sequence>
<dbReference type="GO" id="GO:0006106">
    <property type="term" value="P:fumarate metabolic process"/>
    <property type="evidence" value="ECO:0007669"/>
    <property type="project" value="InterPro"/>
</dbReference>
<feature type="active site" evidence="4">
    <location>
        <position position="310"/>
    </location>
</feature>
<dbReference type="RefSeq" id="WP_222225965.1">
    <property type="nucleotide sequence ID" value="NZ_CP081846.1"/>
</dbReference>
<dbReference type="Proteomes" id="UP001254770">
    <property type="component" value="Unassembled WGS sequence"/>
</dbReference>
<feature type="binding site" description="in site B" evidence="4">
    <location>
        <begin position="121"/>
        <end position="124"/>
    </location>
    <ligand>
        <name>substrate</name>
    </ligand>
</feature>
<comment type="similarity">
    <text evidence="2 4">Belongs to the class-II fumarase/aspartase family. Fumarase subfamily.</text>
</comment>
<evidence type="ECO:0000256" key="1">
    <source>
        <dbReference type="ARBA" id="ARBA00001494"/>
    </source>
</evidence>
<dbReference type="HAMAP" id="MF_00743">
    <property type="entry name" value="FumaraseC"/>
    <property type="match status" value="1"/>
</dbReference>
<evidence type="ECO:0000259" key="5">
    <source>
        <dbReference type="Pfam" id="PF00206"/>
    </source>
</evidence>
<reference evidence="7" key="1">
    <citation type="submission" date="2023-03" db="EMBL/GenBank/DDBJ databases">
        <authorList>
            <person name="Shen W."/>
            <person name="Cai J."/>
        </authorList>
    </citation>
    <scope>NUCLEOTIDE SEQUENCE</scope>
    <source>
        <strain evidence="7">Y15</strain>
    </source>
</reference>
<dbReference type="Gene3D" id="1.10.275.10">
    <property type="entry name" value="Fumarase/aspartase (N-terminal domain)"/>
    <property type="match status" value="1"/>
</dbReference>
<dbReference type="Gene3D" id="1.20.200.10">
    <property type="entry name" value="Fumarase/aspartase (Central domain)"/>
    <property type="match status" value="1"/>
</dbReference>
<organism evidence="7 8">
    <name type="scientific">Enterococcus raffinosus</name>
    <dbReference type="NCBI Taxonomy" id="71452"/>
    <lineage>
        <taxon>Bacteria</taxon>
        <taxon>Bacillati</taxon>
        <taxon>Bacillota</taxon>
        <taxon>Bacilli</taxon>
        <taxon>Lactobacillales</taxon>
        <taxon>Enterococcaceae</taxon>
        <taxon>Enterococcus</taxon>
    </lineage>
</organism>
<feature type="site" description="Important for catalytic activity" evidence="4">
    <location>
        <position position="323"/>
    </location>
</feature>
<dbReference type="FunFam" id="1.20.200.10:FF:000001">
    <property type="entry name" value="Fumarate hydratase, mitochondrial"/>
    <property type="match status" value="1"/>
</dbReference>
<comment type="subcellular location">
    <subcellularLocation>
        <location evidence="4">Cytoplasm</location>
    </subcellularLocation>
</comment>
<dbReference type="GO" id="GO:0006099">
    <property type="term" value="P:tricarboxylic acid cycle"/>
    <property type="evidence" value="ECO:0007669"/>
    <property type="project" value="UniProtKB-UniRule"/>
</dbReference>
<dbReference type="InterPro" id="IPR005677">
    <property type="entry name" value="Fum_hydII"/>
</dbReference>
<name>A0AAW8TA75_9ENTE</name>
<dbReference type="InterPro" id="IPR020557">
    <property type="entry name" value="Fumarate_lyase_CS"/>
</dbReference>
<dbReference type="InterPro" id="IPR022761">
    <property type="entry name" value="Fumarate_lyase_N"/>
</dbReference>
<evidence type="ECO:0000256" key="4">
    <source>
        <dbReference type="HAMAP-Rule" id="MF_00743"/>
    </source>
</evidence>
<accession>A0AAW8TA75</accession>
<dbReference type="NCBIfam" id="TIGR00979">
    <property type="entry name" value="fumC_II"/>
    <property type="match status" value="1"/>
</dbReference>
<dbReference type="CDD" id="cd01362">
    <property type="entry name" value="Fumarase_classII"/>
    <property type="match status" value="1"/>
</dbReference>
<comment type="catalytic activity">
    <reaction evidence="4">
        <text>(S)-malate = fumarate + H2O</text>
        <dbReference type="Rhea" id="RHEA:12460"/>
        <dbReference type="ChEBI" id="CHEBI:15377"/>
        <dbReference type="ChEBI" id="CHEBI:15589"/>
        <dbReference type="ChEBI" id="CHEBI:29806"/>
        <dbReference type="EC" id="4.2.1.2"/>
    </reaction>
</comment>
<evidence type="ECO:0000256" key="2">
    <source>
        <dbReference type="ARBA" id="ARBA00009084"/>
    </source>
</evidence>
<dbReference type="InterPro" id="IPR018951">
    <property type="entry name" value="Fumarase_C_C"/>
</dbReference>
<dbReference type="PRINTS" id="PR00145">
    <property type="entry name" value="ARGSUCLYASE"/>
</dbReference>
<dbReference type="InterPro" id="IPR008948">
    <property type="entry name" value="L-Aspartase-like"/>
</dbReference>
<gene>
    <name evidence="4 7" type="primary">fumC</name>
    <name evidence="7" type="ORF">P7D69_04915</name>
</gene>